<gene>
    <name evidence="1" type="ORF">DPPLL_28700</name>
</gene>
<dbReference type="Proteomes" id="UP000830055">
    <property type="component" value="Chromosome"/>
</dbReference>
<keyword evidence="2" id="KW-1185">Reference proteome</keyword>
<reference evidence="1 2" key="1">
    <citation type="submission" date="2022-01" db="EMBL/GenBank/DDBJ databases">
        <title>Desulfofustis limnae sp. nov., a novel mesophilic sulfate-reducing bacterium isolated from marsh soil.</title>
        <authorList>
            <person name="Watanabe M."/>
            <person name="Takahashi A."/>
            <person name="Kojima H."/>
            <person name="Fukui M."/>
        </authorList>
    </citation>
    <scope>NUCLEOTIDE SEQUENCE [LARGE SCALE GENOMIC DNA]</scope>
    <source>
        <strain evidence="1 2">PPLL</strain>
    </source>
</reference>
<proteinExistence type="predicted"/>
<organism evidence="1 2">
    <name type="scientific">Desulfofustis limnaeus</name>
    <dbReference type="NCBI Taxonomy" id="2740163"/>
    <lineage>
        <taxon>Bacteria</taxon>
        <taxon>Pseudomonadati</taxon>
        <taxon>Thermodesulfobacteriota</taxon>
        <taxon>Desulfobulbia</taxon>
        <taxon>Desulfobulbales</taxon>
        <taxon>Desulfocapsaceae</taxon>
        <taxon>Desulfofustis</taxon>
    </lineage>
</organism>
<sequence>MRKRSENPTGTWLASLVVLLVLQFALKENSRADHHENPVCPDQPRVEVFGADSETVRLVCLFAGRALAELELYGLPLKQGIIIDMVEVSIDNHGYIAYGSYDSRIDRIRLMSPAAIQEGVSSPQVYDEPFDDIHYGGAVAHEVAHAVVQQHLQVRPLSPTPQEYLAHAIQLAVLPAERRQRIIERANVEAWESGDTLADAYMAINQTGFAVKSYLHLTGLADPAAFVQYLLRARWFVTSIP</sequence>
<dbReference type="InterPro" id="IPR046579">
    <property type="entry name" value="DUF6639"/>
</dbReference>
<dbReference type="RefSeq" id="WP_284151859.1">
    <property type="nucleotide sequence ID" value="NZ_AP025516.1"/>
</dbReference>
<evidence type="ECO:0008006" key="3">
    <source>
        <dbReference type="Google" id="ProtNLM"/>
    </source>
</evidence>
<evidence type="ECO:0000313" key="2">
    <source>
        <dbReference type="Proteomes" id="UP000830055"/>
    </source>
</evidence>
<dbReference type="EMBL" id="AP025516">
    <property type="protein sequence ID" value="BDD88505.1"/>
    <property type="molecule type" value="Genomic_DNA"/>
</dbReference>
<evidence type="ECO:0000313" key="1">
    <source>
        <dbReference type="EMBL" id="BDD88505.1"/>
    </source>
</evidence>
<name>A0ABM7WC14_9BACT</name>
<dbReference type="Pfam" id="PF20344">
    <property type="entry name" value="DUF6639"/>
    <property type="match status" value="1"/>
</dbReference>
<protein>
    <recommendedName>
        <fullName evidence="3">Peptidase MA-like domain-containing protein</fullName>
    </recommendedName>
</protein>
<accession>A0ABM7WC14</accession>